<organism evidence="1 2">
    <name type="scientific">Puccinia striiformis f. sp. tritici</name>
    <dbReference type="NCBI Taxonomy" id="168172"/>
    <lineage>
        <taxon>Eukaryota</taxon>
        <taxon>Fungi</taxon>
        <taxon>Dikarya</taxon>
        <taxon>Basidiomycota</taxon>
        <taxon>Pucciniomycotina</taxon>
        <taxon>Pucciniomycetes</taxon>
        <taxon>Pucciniales</taxon>
        <taxon>Pucciniaceae</taxon>
        <taxon>Puccinia</taxon>
    </lineage>
</organism>
<comment type="caution">
    <text evidence="1">The sequence shown here is derived from an EMBL/GenBank/DDBJ whole genome shotgun (WGS) entry which is preliminary data.</text>
</comment>
<protein>
    <submittedName>
        <fullName evidence="1">Uncharacterized protein</fullName>
    </submittedName>
</protein>
<accession>A0ACC0E6J3</accession>
<proteinExistence type="predicted"/>
<evidence type="ECO:0000313" key="2">
    <source>
        <dbReference type="Proteomes" id="UP001060170"/>
    </source>
</evidence>
<gene>
    <name evidence="1" type="ORF">MJO28_010414</name>
</gene>
<dbReference type="EMBL" id="CM045874">
    <property type="protein sequence ID" value="KAI7944719.1"/>
    <property type="molecule type" value="Genomic_DNA"/>
</dbReference>
<reference evidence="2" key="2">
    <citation type="journal article" date="2018" name="Mol. Plant Microbe Interact.">
        <title>Genome sequence resources for the wheat stripe rust pathogen (Puccinia striiformis f. sp. tritici) and the barley stripe rust pathogen (Puccinia striiformis f. sp. hordei).</title>
        <authorList>
            <person name="Xia C."/>
            <person name="Wang M."/>
            <person name="Yin C."/>
            <person name="Cornejo O.E."/>
            <person name="Hulbert S.H."/>
            <person name="Chen X."/>
        </authorList>
    </citation>
    <scope>NUCLEOTIDE SEQUENCE [LARGE SCALE GENOMIC DNA]</scope>
    <source>
        <strain evidence="2">93-210</strain>
    </source>
</reference>
<name>A0ACC0E6J3_9BASI</name>
<sequence length="529" mass="59304">MLPANLLRRIHIALTVFITLIAFHSNQIAAETRERCGVGFQPSDDDPLYYVLIRHQLDHDAYPLECRSDDNVRHICKLDTCGEGGHPWKDFTFKDCEEFGASDITGRPPQTFHVAHYHADNSRNGRPQVSMVSIISALGKILEILTHAGPSWGPTTWLSGSPRYSACELPWVNTAATSTNRLYYHCTFDKPTNSNARRPIYQLISLPKNVQLVRIAVPHRQTMTNKLQLVKRRVAARVSVRVTKLQGGIVSYHAPTISLSTLLEKILIHGHLDHGFRSLGRILCSTVAQSGATIAQQAKWALTSMCTISRLTIQLEQFCTMNFGAIAAATGINGLYYECTFDKPTDFNARRPSEFLLLCYPIFIAHELISLPKNLQLLGKQHVAAQVFVPVTTLQGGVVSYHVPTISPATLLEIILIDQQLDHDFHSPVCRDDGNMRHKCTVDSCTEGNHPWKDFMFRGCKEQTKRFKSTGNNNAEFHVLDFKADNTARTITAAGTNGYYYDCTFDKPTDFNARRPTCTKCNPPRSDDD</sequence>
<reference evidence="2" key="1">
    <citation type="journal article" date="2018" name="BMC Genomics">
        <title>Genomic insights into host adaptation between the wheat stripe rust pathogen (Puccinia striiformis f. sp. tritici) and the barley stripe rust pathogen (Puccinia striiformis f. sp. hordei).</title>
        <authorList>
            <person name="Xia C."/>
            <person name="Wang M."/>
            <person name="Yin C."/>
            <person name="Cornejo O.E."/>
            <person name="Hulbert S.H."/>
            <person name="Chen X."/>
        </authorList>
    </citation>
    <scope>NUCLEOTIDE SEQUENCE [LARGE SCALE GENOMIC DNA]</scope>
    <source>
        <strain evidence="2">93-210</strain>
    </source>
</reference>
<reference evidence="1 2" key="3">
    <citation type="journal article" date="2022" name="Microbiol. Spectr.">
        <title>Folding features and dynamics of 3D genome architecture in plant fungal pathogens.</title>
        <authorList>
            <person name="Xia C."/>
        </authorList>
    </citation>
    <scope>NUCLEOTIDE SEQUENCE [LARGE SCALE GENOMIC DNA]</scope>
    <source>
        <strain evidence="1 2">93-210</strain>
    </source>
</reference>
<dbReference type="Proteomes" id="UP001060170">
    <property type="component" value="Chromosome 10"/>
</dbReference>
<keyword evidence="2" id="KW-1185">Reference proteome</keyword>
<evidence type="ECO:0000313" key="1">
    <source>
        <dbReference type="EMBL" id="KAI7944719.1"/>
    </source>
</evidence>